<dbReference type="Proteomes" id="UP000035213">
    <property type="component" value="Chromosome"/>
</dbReference>
<dbReference type="EMBL" id="CP009928">
    <property type="protein sequence ID" value="AKK71321.1"/>
    <property type="molecule type" value="Genomic_DNA"/>
</dbReference>
<dbReference type="PATRIC" id="fig|1324352.5.peg.115"/>
<gene>
    <name evidence="1" type="ORF">OK18_00535</name>
</gene>
<reference evidence="1 2" key="1">
    <citation type="submission" date="2014-11" db="EMBL/GenBank/DDBJ databases">
        <authorList>
            <person name="Park G.-S."/>
            <person name="Hong S.-J."/>
            <person name="Jung B.K."/>
            <person name="Khan A.R."/>
            <person name="Kwak Y."/>
            <person name="Shin J.-H."/>
        </authorList>
    </citation>
    <scope>NUCLEOTIDE SEQUENCE [LARGE SCALE GENOMIC DNA]</scope>
    <source>
        <strain evidence="1 2">DSM 27622</strain>
    </source>
</reference>
<evidence type="ECO:0000313" key="2">
    <source>
        <dbReference type="Proteomes" id="UP000035213"/>
    </source>
</evidence>
<organism evidence="1 2">
    <name type="scientific">Chryseobacterium gallinarum</name>
    <dbReference type="NCBI Taxonomy" id="1324352"/>
    <lineage>
        <taxon>Bacteria</taxon>
        <taxon>Pseudomonadati</taxon>
        <taxon>Bacteroidota</taxon>
        <taxon>Flavobacteriia</taxon>
        <taxon>Flavobacteriales</taxon>
        <taxon>Weeksellaceae</taxon>
        <taxon>Chryseobacterium group</taxon>
        <taxon>Chryseobacterium</taxon>
    </lineage>
</organism>
<evidence type="ECO:0000313" key="1">
    <source>
        <dbReference type="EMBL" id="AKK71321.1"/>
    </source>
</evidence>
<accession>A0A0G3LWI1</accession>
<proteinExistence type="predicted"/>
<dbReference type="Gene3D" id="1.10.10.60">
    <property type="entry name" value="Homeodomain-like"/>
    <property type="match status" value="1"/>
</dbReference>
<sequence>MDFVKSALYLADLGEVSARLQTVADFYFRFLHQIAFLRAGIFKVDFVPDLEAIMKNTDHHLHKIFGDLENKNLNNYDIYPVHLRYSDQEAVHLVAGIMKIEERKVTFLHLVDLHIPKNLINTIPSNISYVREIFTHYETDSKQSVRDLVKSMGYNYNQFQKDCKIFFGDTFYSFIQKKKSIEAAGDIIFTRMSFKEVAFKNRFVDYPNMYKTFSKYGVSLTDIPRLANL</sequence>
<dbReference type="KEGG" id="cgn:OK18_00535"/>
<name>A0A0G3LWI1_CHRGL</name>
<protein>
    <submittedName>
        <fullName evidence="1">Uncharacterized protein</fullName>
    </submittedName>
</protein>
<dbReference type="AlphaFoldDB" id="A0A0G3LWI1"/>